<gene>
    <name evidence="2" type="ORF">O7R10_01905</name>
</gene>
<evidence type="ECO:0000256" key="1">
    <source>
        <dbReference type="SAM" id="Phobius"/>
    </source>
</evidence>
<proteinExistence type="predicted"/>
<keyword evidence="1" id="KW-0472">Membrane</keyword>
<sequence length="548" mass="64868">MVLKVNLKDILIVICFFVIIIFVIIIDNLLRPKLNLQKIQKDYSKLEQIIKKDFKNNFFQQKYFENKKVKIVFWHNLYPHEQTLMNEIINEFQIKFPNIEVLNFSKGNWHQISKSIANSLPVNKQPHLSFSYPDHVQFYSKSNKIVPLSIFIENDEEFKNNEKNEFFPIFLPKISLSNNLNDENYFFFPFLKTTEIMFYNSKIIKEIKDKDFQQSPELKKILDQKINKDGIIVQSLEWEDLRILCSVIKNNKKEEKDFIPIIVESESNFFIIDNEQRQKNPLPSNKQEAKYFFNNPEEVKEKIIYFKENFVDKGLLTTTKLSGEGSLEEFFIEQKSCFFISSSRRCSTVFSNHFNTEITNFPIYCSNNNSKSNSCDKKLLLQGANINLFYSENKDEMLASWVFLKYLTSKEIFIKIIRNSPGIVFSRKDVKQHFLQEKNKNDKSIQDITSELENNNKNLSKKENLKKRALLLHYKFINFALTLKDNNKQDSFFSTPSYEESSLFRKIITELFVDVLSLDNSKKEYNLKNEINILFDETIERISSNISA</sequence>
<organism evidence="2 3">
    <name type="scientific">Candidatus Phytoplasma sacchari</name>
    <dbReference type="NCBI Taxonomy" id="2609813"/>
    <lineage>
        <taxon>Bacteria</taxon>
        <taxon>Bacillati</taxon>
        <taxon>Mycoplasmatota</taxon>
        <taxon>Mollicutes</taxon>
        <taxon>Acholeplasmatales</taxon>
        <taxon>Acholeplasmataceae</taxon>
        <taxon>Candidatus Phytoplasma</taxon>
        <taxon>16SrXI (Rice yellow dwarf group)</taxon>
    </lineage>
</organism>
<feature type="transmembrane region" description="Helical" evidence="1">
    <location>
        <begin position="12"/>
        <end position="30"/>
    </location>
</feature>
<protein>
    <submittedName>
        <fullName evidence="2">Extracellular solute-binding protein</fullName>
    </submittedName>
</protein>
<keyword evidence="1" id="KW-0812">Transmembrane</keyword>
<dbReference type="Pfam" id="PF13416">
    <property type="entry name" value="SBP_bac_8"/>
    <property type="match status" value="1"/>
</dbReference>
<dbReference type="InterPro" id="IPR006059">
    <property type="entry name" value="SBP"/>
</dbReference>
<keyword evidence="3" id="KW-1185">Reference proteome</keyword>
<dbReference type="EMBL" id="CP115156">
    <property type="protein sequence ID" value="WBL31345.1"/>
    <property type="molecule type" value="Genomic_DNA"/>
</dbReference>
<name>A0ABY7M1U2_9MOLU</name>
<reference evidence="2" key="1">
    <citation type="submission" date="2022-12" db="EMBL/GenBank/DDBJ databases">
        <title>Genomic Characterization of Candidatus Phytoplasma sacchari in China.</title>
        <authorList>
            <person name="Zhang R.-Y."/>
        </authorList>
    </citation>
    <scope>NUCLEOTIDE SEQUENCE [LARGE SCALE GENOMIC DNA]</scope>
    <source>
        <strain evidence="2">SCWL1</strain>
    </source>
</reference>
<dbReference type="Proteomes" id="UP001210120">
    <property type="component" value="Chromosome"/>
</dbReference>
<accession>A0ABY7M1U2</accession>
<dbReference type="Gene3D" id="3.40.190.10">
    <property type="entry name" value="Periplasmic binding protein-like II"/>
    <property type="match status" value="1"/>
</dbReference>
<evidence type="ECO:0000313" key="2">
    <source>
        <dbReference type="EMBL" id="WBL31345.1"/>
    </source>
</evidence>
<keyword evidence="1" id="KW-1133">Transmembrane helix</keyword>
<evidence type="ECO:0000313" key="3">
    <source>
        <dbReference type="Proteomes" id="UP001210120"/>
    </source>
</evidence>
<dbReference type="SUPFAM" id="SSF53850">
    <property type="entry name" value="Periplasmic binding protein-like II"/>
    <property type="match status" value="1"/>
</dbReference>